<dbReference type="InterPro" id="IPR017438">
    <property type="entry name" value="ATP-NAD_kinase_N"/>
</dbReference>
<protein>
    <submittedName>
        <fullName evidence="8">Phosphatase PAP2 family protein</fullName>
    </submittedName>
</protein>
<dbReference type="GO" id="GO:0005886">
    <property type="term" value="C:plasma membrane"/>
    <property type="evidence" value="ECO:0007669"/>
    <property type="project" value="UniProtKB-SubCell"/>
</dbReference>
<evidence type="ECO:0000256" key="3">
    <source>
        <dbReference type="ARBA" id="ARBA00022692"/>
    </source>
</evidence>
<keyword evidence="2" id="KW-1003">Cell membrane</keyword>
<keyword evidence="5" id="KW-1133">Transmembrane helix</keyword>
<dbReference type="SUPFAM" id="SSF111331">
    <property type="entry name" value="NAD kinase/diacylglycerol kinase-like"/>
    <property type="match status" value="1"/>
</dbReference>
<organism evidence="8 9">
    <name type="scientific">Orlajensenia leifsoniae</name>
    <dbReference type="NCBI Taxonomy" id="2561933"/>
    <lineage>
        <taxon>Bacteria</taxon>
        <taxon>Bacillati</taxon>
        <taxon>Actinomycetota</taxon>
        <taxon>Actinomycetes</taxon>
        <taxon>Micrococcales</taxon>
        <taxon>Microbacteriaceae</taxon>
        <taxon>Orlajensenia</taxon>
    </lineage>
</organism>
<dbReference type="InterPro" id="IPR016064">
    <property type="entry name" value="NAD/diacylglycerol_kinase_sf"/>
</dbReference>
<keyword evidence="3" id="KW-0812">Transmembrane</keyword>
<dbReference type="PANTHER" id="PTHR14969">
    <property type="entry name" value="SPHINGOSINE-1-PHOSPHATE PHOSPHOHYDROLASE"/>
    <property type="match status" value="1"/>
</dbReference>
<dbReference type="RefSeq" id="WP_135119446.1">
    <property type="nucleotide sequence ID" value="NZ_SPQZ01000002.1"/>
</dbReference>
<sequence length="538" mass="55843">MAWWNLRHPIETLRRARVLPPWVRRIDERTAARVNGRHTIRGVDAVYVALSSAANRGVLWFAVAGVLVLLGHRRAAVRGAASLVVASATANLVGKQLFGGARPALDTVPHGRRLRTTPTSGSFPSGHSASAAAFAAGVAVQSPVAGAVIAPLAGAVAYSRLHTGAHWLSDVLGGVGIGLGVAAAGAILVPAHPRNRPGPVGASDAVRDDLPASVAGDGVFVIVNPGSGHRGEGEHILDLLRRRLPAATVHPLAEGEDVASVLRSALDSDTPPRVLGISGGDGTVASVAHLAREADLPLLVIPGGTFNHFAKALGALTPEAALDALATGTGLRVDVGELRVADAEPVTVLNTMSIGLYPEFVQRRERIQKAIGKPLATLVSAVGILNSTEPVELTARGERGRAWSLFVGVDRYEPSGTAAPLRRSGVDDGVLDVRVLRAGSRARTRGAAALILGRRSDSVLHSLSLWSPRRSIAVYSVTELEVEVHGDPGALGYAHDGEATDAAAAADGRYTVAMRLIPAALTVYSPQPTTPEQRASAR</sequence>
<comment type="subcellular location">
    <subcellularLocation>
        <location evidence="1">Cell membrane</location>
        <topology evidence="1">Multi-pass membrane protein</topology>
    </subcellularLocation>
</comment>
<evidence type="ECO:0000256" key="4">
    <source>
        <dbReference type="ARBA" id="ARBA00022801"/>
    </source>
</evidence>
<dbReference type="InterPro" id="IPR036938">
    <property type="entry name" value="PAP2/HPO_sf"/>
</dbReference>
<dbReference type="Gene3D" id="1.20.144.10">
    <property type="entry name" value="Phosphatidic acid phosphatase type 2/haloperoxidase"/>
    <property type="match status" value="1"/>
</dbReference>
<dbReference type="SUPFAM" id="SSF48317">
    <property type="entry name" value="Acid phosphatase/Vanadium-dependent haloperoxidase"/>
    <property type="match status" value="1"/>
</dbReference>
<dbReference type="SMART" id="SM00014">
    <property type="entry name" value="acidPPc"/>
    <property type="match status" value="1"/>
</dbReference>
<dbReference type="EMBL" id="SPQZ01000002">
    <property type="protein sequence ID" value="TFV98932.1"/>
    <property type="molecule type" value="Genomic_DNA"/>
</dbReference>
<dbReference type="PANTHER" id="PTHR14969:SF62">
    <property type="entry name" value="DECAPRENYLPHOSPHORYL-5-PHOSPHORIBOSE PHOSPHATASE RV3807C-RELATED"/>
    <property type="match status" value="1"/>
</dbReference>
<dbReference type="Pfam" id="PF00781">
    <property type="entry name" value="DAGK_cat"/>
    <property type="match status" value="1"/>
</dbReference>
<evidence type="ECO:0000256" key="6">
    <source>
        <dbReference type="ARBA" id="ARBA00023136"/>
    </source>
</evidence>
<keyword evidence="9" id="KW-1185">Reference proteome</keyword>
<dbReference type="PROSITE" id="PS50146">
    <property type="entry name" value="DAGK"/>
    <property type="match status" value="1"/>
</dbReference>
<dbReference type="InterPro" id="IPR001206">
    <property type="entry name" value="Diacylglycerol_kinase_cat_dom"/>
</dbReference>
<dbReference type="GO" id="GO:0016787">
    <property type="term" value="F:hydrolase activity"/>
    <property type="evidence" value="ECO:0007669"/>
    <property type="project" value="UniProtKB-KW"/>
</dbReference>
<evidence type="ECO:0000256" key="1">
    <source>
        <dbReference type="ARBA" id="ARBA00004651"/>
    </source>
</evidence>
<evidence type="ECO:0000256" key="5">
    <source>
        <dbReference type="ARBA" id="ARBA00022989"/>
    </source>
</evidence>
<dbReference type="SMART" id="SM00046">
    <property type="entry name" value="DAGKc"/>
    <property type="match status" value="1"/>
</dbReference>
<dbReference type="GO" id="GO:0016301">
    <property type="term" value="F:kinase activity"/>
    <property type="evidence" value="ECO:0007669"/>
    <property type="project" value="InterPro"/>
</dbReference>
<feature type="domain" description="DAGKc" evidence="7">
    <location>
        <begin position="214"/>
        <end position="342"/>
    </location>
</feature>
<reference evidence="8 9" key="1">
    <citation type="journal article" date="2018" name="J. Microbiol.">
        <title>Leifsonia flava sp. nov., a novel actinobacterium isolated from the rhizosphere of Aquilegia viridiflora.</title>
        <authorList>
            <person name="Cai Y."/>
            <person name="Tao W.Z."/>
            <person name="Ma Y.J."/>
            <person name="Cheng J."/>
            <person name="Zhang M.Y."/>
            <person name="Zhang Y.X."/>
        </authorList>
    </citation>
    <scope>NUCLEOTIDE SEQUENCE [LARGE SCALE GENOMIC DNA]</scope>
    <source>
        <strain evidence="8 9">SYP-B2174</strain>
    </source>
</reference>
<dbReference type="Pfam" id="PF01569">
    <property type="entry name" value="PAP2"/>
    <property type="match status" value="1"/>
</dbReference>
<evidence type="ECO:0000256" key="2">
    <source>
        <dbReference type="ARBA" id="ARBA00022475"/>
    </source>
</evidence>
<comment type="caution">
    <text evidence="8">The sequence shown here is derived from an EMBL/GenBank/DDBJ whole genome shotgun (WGS) entry which is preliminary data.</text>
</comment>
<proteinExistence type="predicted"/>
<dbReference type="Proteomes" id="UP000298127">
    <property type="component" value="Unassembled WGS sequence"/>
</dbReference>
<evidence type="ECO:0000259" key="7">
    <source>
        <dbReference type="PROSITE" id="PS50146"/>
    </source>
</evidence>
<dbReference type="Gene3D" id="2.60.200.40">
    <property type="match status" value="1"/>
</dbReference>
<gene>
    <name evidence="8" type="ORF">E4M00_05385</name>
</gene>
<dbReference type="InterPro" id="IPR000326">
    <property type="entry name" value="PAP2/HPO"/>
</dbReference>
<name>A0A4Y9R4T1_9MICO</name>
<keyword evidence="6" id="KW-0472">Membrane</keyword>
<dbReference type="Gene3D" id="3.40.50.10330">
    <property type="entry name" value="Probable inorganic polyphosphate/atp-NAD kinase, domain 1"/>
    <property type="match status" value="1"/>
</dbReference>
<keyword evidence="4" id="KW-0378">Hydrolase</keyword>
<accession>A0A4Y9R4T1</accession>
<evidence type="ECO:0000313" key="9">
    <source>
        <dbReference type="Proteomes" id="UP000298127"/>
    </source>
</evidence>
<dbReference type="AlphaFoldDB" id="A0A4Y9R4T1"/>
<evidence type="ECO:0000313" key="8">
    <source>
        <dbReference type="EMBL" id="TFV98932.1"/>
    </source>
</evidence>